<name>A0A7S8BDD6_9VIRU</name>
<proteinExistence type="predicted"/>
<sequence>MNNTDFGTSARYAKPLPQLPDAEVQRRLDKVVPFYIFEEKDPADASGQRVVRNCWAIESVAPGKAYVWKHTKTDEFMGVLYHNADGICGPPDADGTIEQLMSVRSYLTLHTYGWYGFFKPDILEVVQQLPDALFDDYDKIYVTTMPVSTDINQIMSPCGHHMGKTTVAVKK</sequence>
<reference evidence="1 2" key="1">
    <citation type="submission" date="2020-09" db="EMBL/GenBank/DDBJ databases">
        <authorList>
            <person name="Zhang R."/>
            <person name="Garcia K."/>
            <person name="Ogata H."/>
        </authorList>
    </citation>
    <scope>NUCLEOTIDE SEQUENCE [LARGE SCALE GENOMIC DNA]</scope>
    <source>
        <strain evidence="2">stheno</strain>
    </source>
</reference>
<evidence type="ECO:0000313" key="2">
    <source>
        <dbReference type="Proteomes" id="UP001162098"/>
    </source>
</evidence>
<dbReference type="Proteomes" id="UP001162098">
    <property type="component" value="Segment"/>
</dbReference>
<protein>
    <submittedName>
        <fullName evidence="1">Uncharacterized protein</fullName>
    </submittedName>
</protein>
<dbReference type="KEGG" id="vg:80543378"/>
<keyword evidence="2" id="KW-1185">Reference proteome</keyword>
<organism evidence="1 2">
    <name type="scientific">Medusavirus stheno T3</name>
    <dbReference type="NCBI Taxonomy" id="3069717"/>
    <lineage>
        <taxon>Viruses</taxon>
        <taxon>Varidnaviria</taxon>
        <taxon>Bamfordvirae</taxon>
        <taxon>Nucleocytoviricota</taxon>
        <taxon>Megaviricetes</taxon>
        <taxon>Mamonoviridae</taxon>
        <taxon>Medusavirus</taxon>
        <taxon>Medusavirus sthenus</taxon>
    </lineage>
</organism>
<accession>A0A7S8BDD6</accession>
<dbReference type="EMBL" id="MW018138">
    <property type="protein sequence ID" value="QPB44346.1"/>
    <property type="molecule type" value="Genomic_DNA"/>
</dbReference>
<evidence type="ECO:0000313" key="1">
    <source>
        <dbReference type="EMBL" id="QPB44346.1"/>
    </source>
</evidence>